<reference evidence="3" key="1">
    <citation type="submission" date="2022-07" db="EMBL/GenBank/DDBJ databases">
        <title>Genome Sequence of Xylaria arbuscula.</title>
        <authorList>
            <person name="Buettner E."/>
        </authorList>
    </citation>
    <scope>NUCLEOTIDE SEQUENCE</scope>
    <source>
        <strain evidence="3">VT107</strain>
    </source>
</reference>
<feature type="compositionally biased region" description="Polar residues" evidence="1">
    <location>
        <begin position="148"/>
        <end position="157"/>
    </location>
</feature>
<feature type="region of interest" description="Disordered" evidence="1">
    <location>
        <begin position="107"/>
        <end position="171"/>
    </location>
</feature>
<protein>
    <submittedName>
        <fullName evidence="3">Uncharacterized protein</fullName>
    </submittedName>
</protein>
<organism evidence="3 4">
    <name type="scientific">Xylaria arbuscula</name>
    <dbReference type="NCBI Taxonomy" id="114810"/>
    <lineage>
        <taxon>Eukaryota</taxon>
        <taxon>Fungi</taxon>
        <taxon>Dikarya</taxon>
        <taxon>Ascomycota</taxon>
        <taxon>Pezizomycotina</taxon>
        <taxon>Sordariomycetes</taxon>
        <taxon>Xylariomycetidae</taxon>
        <taxon>Xylariales</taxon>
        <taxon>Xylariaceae</taxon>
        <taxon>Xylaria</taxon>
    </lineage>
</organism>
<dbReference type="VEuPathDB" id="FungiDB:F4678DRAFT_425251"/>
<dbReference type="AlphaFoldDB" id="A0A9W8TGW6"/>
<feature type="compositionally biased region" description="Basic and acidic residues" evidence="1">
    <location>
        <begin position="118"/>
        <end position="136"/>
    </location>
</feature>
<feature type="transmembrane region" description="Helical" evidence="2">
    <location>
        <begin position="436"/>
        <end position="456"/>
    </location>
</feature>
<evidence type="ECO:0000313" key="3">
    <source>
        <dbReference type="EMBL" id="KAJ3555597.1"/>
    </source>
</evidence>
<evidence type="ECO:0000256" key="2">
    <source>
        <dbReference type="SAM" id="Phobius"/>
    </source>
</evidence>
<evidence type="ECO:0000313" key="4">
    <source>
        <dbReference type="Proteomes" id="UP001148614"/>
    </source>
</evidence>
<gene>
    <name evidence="3" type="ORF">NPX13_g10325</name>
</gene>
<keyword evidence="2" id="KW-0472">Membrane</keyword>
<feature type="region of interest" description="Disordered" evidence="1">
    <location>
        <begin position="1"/>
        <end position="33"/>
    </location>
</feature>
<proteinExistence type="predicted"/>
<comment type="caution">
    <text evidence="3">The sequence shown here is derived from an EMBL/GenBank/DDBJ whole genome shotgun (WGS) entry which is preliminary data.</text>
</comment>
<name>A0A9W8TGW6_9PEZI</name>
<feature type="transmembrane region" description="Helical" evidence="2">
    <location>
        <begin position="489"/>
        <end position="512"/>
    </location>
</feature>
<accession>A0A9W8TGW6</accession>
<feature type="transmembrane region" description="Helical" evidence="2">
    <location>
        <begin position="463"/>
        <end position="483"/>
    </location>
</feature>
<sequence>MADAAENSLLSKPPNGDNDMATHKPNVGHYSSPPARLVLIKKVRYPDVLNDHERPESPSSTELLWLEYQRIHKQAGISIDGFYHTEMQGDELRGLGSRYPSYLQSTSVPSVSKVNPTRRTDKYKFTGPKDDRDVRPSRMSLVGFTPSEFPSDTGNDSDQLHGGHPTIENERDKPFLIDGDYVETRNFLFKDAAKNLKWLLNRLKFDKPQPTYPVLLGKPRTGKTKFITGRFDPLQPQSINCPLSLGYDSHKSGVFQQDSRPVHGGDGMTFVHPESPNFDKASRSGQPVFSLDRLLHSLPFRARLPADRVYRLFADSTETLNSTTTSNDQNRPSDPYWELANEKTFTEHRPPRFNRSNEKRSIVHQVHRSRERCILLVDIAATVISTLCAWAIRQYDKSLDLQGTTNEPKWLADTAGALSFSEGSTSPLAKLFDKPLLPVLVFACLYTTSTSAMYCLHRNDRYLALLLCLGTCATIIAGLWQGIGVRGTAVQLVPGAIALALPISAVFHYLFVAETDQREGGHEFA</sequence>
<evidence type="ECO:0000256" key="1">
    <source>
        <dbReference type="SAM" id="MobiDB-lite"/>
    </source>
</evidence>
<feature type="compositionally biased region" description="Polar residues" evidence="1">
    <location>
        <begin position="107"/>
        <end position="117"/>
    </location>
</feature>
<keyword evidence="2" id="KW-1133">Transmembrane helix</keyword>
<keyword evidence="4" id="KW-1185">Reference proteome</keyword>
<dbReference type="EMBL" id="JANPWZ010002866">
    <property type="protein sequence ID" value="KAJ3555597.1"/>
    <property type="molecule type" value="Genomic_DNA"/>
</dbReference>
<keyword evidence="2" id="KW-0812">Transmembrane</keyword>
<dbReference type="Proteomes" id="UP001148614">
    <property type="component" value="Unassembled WGS sequence"/>
</dbReference>